<proteinExistence type="inferred from homology"/>
<evidence type="ECO:0000256" key="1">
    <source>
        <dbReference type="ARBA" id="ARBA00008624"/>
    </source>
</evidence>
<evidence type="ECO:0000256" key="5">
    <source>
        <dbReference type="ARBA" id="ARBA00023014"/>
    </source>
</evidence>
<evidence type="ECO:0000256" key="4">
    <source>
        <dbReference type="ARBA" id="ARBA00023004"/>
    </source>
</evidence>
<feature type="domain" description="Iron-binding zinc finger CDGSH type" evidence="7">
    <location>
        <begin position="87"/>
        <end position="126"/>
    </location>
</feature>
<evidence type="ECO:0000256" key="6">
    <source>
        <dbReference type="RuleBase" id="RU369084"/>
    </source>
</evidence>
<keyword evidence="4 6" id="KW-0408">Iron</keyword>
<dbReference type="GO" id="GO:0046872">
    <property type="term" value="F:metal ion binding"/>
    <property type="evidence" value="ECO:0007669"/>
    <property type="project" value="UniProtKB-UniRule"/>
</dbReference>
<dbReference type="PANTHER" id="PTHR13680">
    <property type="entry name" value="CDGSH IRON-SULFUR DOMAIN-CONTAINING PROTEIN 1"/>
    <property type="match status" value="1"/>
</dbReference>
<dbReference type="InterPro" id="IPR018967">
    <property type="entry name" value="FeS-contain_CDGSH-typ"/>
</dbReference>
<dbReference type="OrthoDB" id="449252at2759"/>
<dbReference type="STRING" id="2018661.A0A2A2KS11"/>
<evidence type="ECO:0000313" key="8">
    <source>
        <dbReference type="EMBL" id="PAV76741.1"/>
    </source>
</evidence>
<comment type="cofactor">
    <cofactor evidence="6">
        <name>[2Fe-2S] cluster</name>
        <dbReference type="ChEBI" id="CHEBI:190135"/>
    </cofactor>
    <text evidence="6">Binds 1 [2Fe-2S] cluster.</text>
</comment>
<dbReference type="AlphaFoldDB" id="A0A2A2KS11"/>
<name>A0A2A2KS11_9BILA</name>
<comment type="caution">
    <text evidence="8">The sequence shown here is derived from an EMBL/GenBank/DDBJ whole genome shotgun (WGS) entry which is preliminary data.</text>
</comment>
<gene>
    <name evidence="8" type="ORF">WR25_17680</name>
</gene>
<keyword evidence="6" id="KW-1133">Transmembrane helix</keyword>
<evidence type="ECO:0000256" key="2">
    <source>
        <dbReference type="ARBA" id="ARBA00022714"/>
    </source>
</evidence>
<comment type="similarity">
    <text evidence="1 6">Belongs to the CISD protein family. CISD2 subfamily.</text>
</comment>
<evidence type="ECO:0000259" key="7">
    <source>
        <dbReference type="SMART" id="SM00704"/>
    </source>
</evidence>
<keyword evidence="6" id="KW-0812">Transmembrane</keyword>
<reference evidence="8 9" key="1">
    <citation type="journal article" date="2017" name="Curr. Biol.">
        <title>Genome architecture and evolution of a unichromosomal asexual nematode.</title>
        <authorList>
            <person name="Fradin H."/>
            <person name="Zegar C."/>
            <person name="Gutwein M."/>
            <person name="Lucas J."/>
            <person name="Kovtun M."/>
            <person name="Corcoran D."/>
            <person name="Baugh L.R."/>
            <person name="Kiontke K."/>
            <person name="Gunsalus K."/>
            <person name="Fitch D.H."/>
            <person name="Piano F."/>
        </authorList>
    </citation>
    <scope>NUCLEOTIDE SEQUENCE [LARGE SCALE GENOMIC DNA]</scope>
    <source>
        <strain evidence="8">PF1309</strain>
    </source>
</reference>
<dbReference type="SMART" id="SM00704">
    <property type="entry name" value="ZnF_CDGSH"/>
    <property type="match status" value="1"/>
</dbReference>
<evidence type="ECO:0000256" key="3">
    <source>
        <dbReference type="ARBA" id="ARBA00022723"/>
    </source>
</evidence>
<dbReference type="PANTHER" id="PTHR13680:SF5">
    <property type="entry name" value="CDGSH IRON-SULFUR DOMAIN-CONTAINING PROTEIN 1"/>
    <property type="match status" value="1"/>
</dbReference>
<dbReference type="EMBL" id="LIAE01007823">
    <property type="protein sequence ID" value="PAV76741.1"/>
    <property type="molecule type" value="Genomic_DNA"/>
</dbReference>
<dbReference type="GO" id="GO:0005789">
    <property type="term" value="C:endoplasmic reticulum membrane"/>
    <property type="evidence" value="ECO:0007669"/>
    <property type="project" value="UniProtKB-SubCell"/>
</dbReference>
<feature type="transmembrane region" description="Helical" evidence="6">
    <location>
        <begin position="48"/>
        <end position="68"/>
    </location>
</feature>
<evidence type="ECO:0000313" key="9">
    <source>
        <dbReference type="Proteomes" id="UP000218231"/>
    </source>
</evidence>
<dbReference type="GO" id="GO:0005741">
    <property type="term" value="C:mitochondrial outer membrane"/>
    <property type="evidence" value="ECO:0007669"/>
    <property type="project" value="TreeGrafter"/>
</dbReference>
<keyword evidence="6" id="KW-0256">Endoplasmic reticulum</keyword>
<accession>A0A2A2KS11</accession>
<dbReference type="GO" id="GO:0051537">
    <property type="term" value="F:2 iron, 2 sulfur cluster binding"/>
    <property type="evidence" value="ECO:0007669"/>
    <property type="project" value="UniProtKB-UniRule"/>
</dbReference>
<keyword evidence="3 6" id="KW-0479">Metal-binding</keyword>
<keyword evidence="5 6" id="KW-0411">Iron-sulfur</keyword>
<dbReference type="Pfam" id="PF09360">
    <property type="entry name" value="zf-CDGSH"/>
    <property type="match status" value="1"/>
</dbReference>
<organism evidence="8 9">
    <name type="scientific">Diploscapter pachys</name>
    <dbReference type="NCBI Taxonomy" id="2018661"/>
    <lineage>
        <taxon>Eukaryota</taxon>
        <taxon>Metazoa</taxon>
        <taxon>Ecdysozoa</taxon>
        <taxon>Nematoda</taxon>
        <taxon>Chromadorea</taxon>
        <taxon>Rhabditida</taxon>
        <taxon>Rhabditina</taxon>
        <taxon>Rhabditomorpha</taxon>
        <taxon>Rhabditoidea</taxon>
        <taxon>Rhabditidae</taxon>
        <taxon>Diploscapter</taxon>
    </lineage>
</organism>
<dbReference type="InterPro" id="IPR045131">
    <property type="entry name" value="CISD1/2"/>
</dbReference>
<keyword evidence="2 6" id="KW-0001">2Fe-2S</keyword>
<keyword evidence="9" id="KW-1185">Reference proteome</keyword>
<comment type="subcellular location">
    <subcellularLocation>
        <location evidence="6">Endoplasmic reticulum membrane</location>
        <topology evidence="6">Single-pass membrane protein</topology>
    </subcellularLocation>
</comment>
<dbReference type="Proteomes" id="UP000218231">
    <property type="component" value="Unassembled WGS sequence"/>
</dbReference>
<sequence length="145" mass="16864">MVKNRQKTNKQNRNNFWTTLKRKTKVLRIWPYQNYPMSDALSTIQSKIISLALPAGLLGLGIAIGYCFGSKFSRPDRFNKKIQCDQKKVKDIMFKDEVGEKKSFCRCWLSEKWPYCDGSHSKWNKLTGDNLGPVVVRERDTKVDI</sequence>
<protein>
    <recommendedName>
        <fullName evidence="6">CDGSH iron-sulfur domain-containing protein 2 homologue</fullName>
    </recommendedName>
</protein>
<dbReference type="Gene3D" id="3.40.5.90">
    <property type="entry name" value="CDGSH iron-sulfur domain, mitoNEET-type"/>
    <property type="match status" value="1"/>
</dbReference>
<keyword evidence="6" id="KW-0472">Membrane</keyword>
<dbReference type="GO" id="GO:0010506">
    <property type="term" value="P:regulation of autophagy"/>
    <property type="evidence" value="ECO:0007669"/>
    <property type="project" value="UniProtKB-UniRule"/>
</dbReference>
<dbReference type="InterPro" id="IPR042216">
    <property type="entry name" value="MitoNEET_CISD"/>
</dbReference>